<dbReference type="RefSeq" id="WP_015076216.1">
    <property type="nucleotide sequence ID" value="NC_019425.2"/>
</dbReference>
<name>K8E3M7_CARML</name>
<dbReference type="KEGG" id="cml:BN424_1491"/>
<sequence length="100" mass="11909">MNRIFISGEIHGEIETLHSNKDKVAKFTIQSDQQQFTVLFYGKQIEHFLNRMYEGHTCCFQGKLNSKGQIVANVYQHLYYFAYMNEMWARSGRYRSLSER</sequence>
<dbReference type="AlphaFoldDB" id="K8E3M7"/>
<proteinExistence type="predicted"/>
<accession>K8E3M7</accession>
<evidence type="ECO:0000313" key="1">
    <source>
        <dbReference type="EMBL" id="CCO10932.2"/>
    </source>
</evidence>
<evidence type="ECO:0000313" key="2">
    <source>
        <dbReference type="Proteomes" id="UP000000212"/>
    </source>
</evidence>
<reference evidence="2" key="1">
    <citation type="journal article" date="2013" name="Genome Announc.">
        <title>Complete Chromosome Sequence of Carnobacterium maltaromaticum LMA 28.</title>
        <authorList>
            <person name="Cailliez-Grimal C."/>
            <person name="Chaillou S."/>
            <person name="Anba-Mondoloni J."/>
            <person name="Loux V."/>
            <person name="Afzal M.I."/>
            <person name="Rahman A."/>
            <person name="Kergourlay G."/>
            <person name="Champomier-Verges M.C."/>
            <person name="Zagorec M."/>
            <person name="Dalgaard P."/>
            <person name="Leisner J.J."/>
            <person name="Prevost H."/>
            <person name="Revol-Junelles A.M."/>
            <person name="Borges F."/>
        </authorList>
    </citation>
    <scope>NUCLEOTIDE SEQUENCE</scope>
    <source>
        <strain evidence="2">LMA28</strain>
    </source>
</reference>
<dbReference type="STRING" id="1234679.BN424_1491"/>
<protein>
    <submittedName>
        <fullName evidence="1">Uncharacterized protein</fullName>
    </submittedName>
</protein>
<dbReference type="HOGENOM" id="CLU_2435439_0_0_9"/>
<gene>
    <name evidence="1" type="ORF">BN424_1491</name>
</gene>
<dbReference type="EMBL" id="HE999757">
    <property type="protein sequence ID" value="CCO10932.2"/>
    <property type="molecule type" value="Genomic_DNA"/>
</dbReference>
<organism evidence="1 2">
    <name type="scientific">Carnobacterium maltaromaticum LMA28</name>
    <dbReference type="NCBI Taxonomy" id="1234679"/>
    <lineage>
        <taxon>Bacteria</taxon>
        <taxon>Bacillati</taxon>
        <taxon>Bacillota</taxon>
        <taxon>Bacilli</taxon>
        <taxon>Lactobacillales</taxon>
        <taxon>Carnobacteriaceae</taxon>
        <taxon>Carnobacterium</taxon>
    </lineage>
</organism>
<dbReference type="Proteomes" id="UP000000212">
    <property type="component" value="Chromosome"/>
</dbReference>
<keyword evidence="2" id="KW-1185">Reference proteome</keyword>